<feature type="non-terminal residue" evidence="1">
    <location>
        <position position="52"/>
    </location>
</feature>
<dbReference type="EMBL" id="CAJVQC010144960">
    <property type="protein sequence ID" value="CAG8845022.1"/>
    <property type="molecule type" value="Genomic_DNA"/>
</dbReference>
<proteinExistence type="predicted"/>
<gene>
    <name evidence="1" type="ORF">RPERSI_LOCUS33474</name>
</gene>
<organism evidence="1 2">
    <name type="scientific">Racocetra persica</name>
    <dbReference type="NCBI Taxonomy" id="160502"/>
    <lineage>
        <taxon>Eukaryota</taxon>
        <taxon>Fungi</taxon>
        <taxon>Fungi incertae sedis</taxon>
        <taxon>Mucoromycota</taxon>
        <taxon>Glomeromycotina</taxon>
        <taxon>Glomeromycetes</taxon>
        <taxon>Diversisporales</taxon>
        <taxon>Gigasporaceae</taxon>
        <taxon>Racocetra</taxon>
    </lineage>
</organism>
<protein>
    <submittedName>
        <fullName evidence="1">3322_t:CDS:1</fullName>
    </submittedName>
</protein>
<reference evidence="1" key="1">
    <citation type="submission" date="2021-06" db="EMBL/GenBank/DDBJ databases">
        <authorList>
            <person name="Kallberg Y."/>
            <person name="Tangrot J."/>
            <person name="Rosling A."/>
        </authorList>
    </citation>
    <scope>NUCLEOTIDE SEQUENCE</scope>
    <source>
        <strain evidence="1">MA461A</strain>
    </source>
</reference>
<comment type="caution">
    <text evidence="1">The sequence shown here is derived from an EMBL/GenBank/DDBJ whole genome shotgun (WGS) entry which is preliminary data.</text>
</comment>
<name>A0ACA9SQ34_9GLOM</name>
<evidence type="ECO:0000313" key="1">
    <source>
        <dbReference type="EMBL" id="CAG8845022.1"/>
    </source>
</evidence>
<feature type="non-terminal residue" evidence="1">
    <location>
        <position position="1"/>
    </location>
</feature>
<keyword evidence="2" id="KW-1185">Reference proteome</keyword>
<dbReference type="Proteomes" id="UP000789920">
    <property type="component" value="Unassembled WGS sequence"/>
</dbReference>
<accession>A0ACA9SQ34</accession>
<sequence>ELTEKQQRVLIKIFGKEKYNQEPDKGKLILQISEITDEQIELLFEEGSIKRN</sequence>
<evidence type="ECO:0000313" key="2">
    <source>
        <dbReference type="Proteomes" id="UP000789920"/>
    </source>
</evidence>